<feature type="domain" description="HTH araC/xylS-type" evidence="6">
    <location>
        <begin position="160"/>
        <end position="261"/>
    </location>
</feature>
<evidence type="ECO:0000256" key="4">
    <source>
        <dbReference type="ARBA" id="ARBA00023163"/>
    </source>
</evidence>
<dbReference type="InterPro" id="IPR032783">
    <property type="entry name" value="AraC_lig"/>
</dbReference>
<dbReference type="Gene3D" id="2.60.120.10">
    <property type="entry name" value="Jelly Rolls"/>
    <property type="match status" value="1"/>
</dbReference>
<dbReference type="SUPFAM" id="SSF46689">
    <property type="entry name" value="Homeodomain-like"/>
    <property type="match status" value="2"/>
</dbReference>
<sequence>MPFHILLAGRCAAEFAGRTIHLRAGDVLVFPRGVAHRISADRGDGPIEIVEEPGAAFPIRRSRGAEPEVDLLCGYYRITPGAGDLLFRMLPEALHVSLGAGGHEPIRALSALIRREANAGGPGAAAVVSSLCDALLAMVLRGSPEQRASGDVPWTGADDAAVLCVIDAVLREPGRDWGITSFAARAAMSRTTFIRHFTQATGMTAGQFVTRLRMMIAADLLASGHRSVSAVADAVGYRSVSSFGRAFRAVTSTNPARFRADAHTVTARGEPPAPPDERS</sequence>
<protein>
    <submittedName>
        <fullName evidence="7">AraC family transcriptional regulator</fullName>
    </submittedName>
</protein>
<evidence type="ECO:0000313" key="7">
    <source>
        <dbReference type="EMBL" id="TQM00760.1"/>
    </source>
</evidence>
<dbReference type="Pfam" id="PF12852">
    <property type="entry name" value="Cupin_6"/>
    <property type="match status" value="1"/>
</dbReference>
<dbReference type="SUPFAM" id="SSF51215">
    <property type="entry name" value="Regulatory protein AraC"/>
    <property type="match status" value="1"/>
</dbReference>
<reference evidence="7 8" key="1">
    <citation type="submission" date="2019-06" db="EMBL/GenBank/DDBJ databases">
        <title>Sequencing the genomes of 1000 actinobacteria strains.</title>
        <authorList>
            <person name="Klenk H.-P."/>
        </authorList>
    </citation>
    <scope>NUCLEOTIDE SEQUENCE [LARGE SCALE GENOMIC DNA]</scope>
    <source>
        <strain evidence="7 8">DSM 102200</strain>
    </source>
</reference>
<dbReference type="GO" id="GO:0003700">
    <property type="term" value="F:DNA-binding transcription factor activity"/>
    <property type="evidence" value="ECO:0007669"/>
    <property type="project" value="InterPro"/>
</dbReference>
<evidence type="ECO:0000256" key="2">
    <source>
        <dbReference type="ARBA" id="ARBA00023125"/>
    </source>
</evidence>
<evidence type="ECO:0000259" key="6">
    <source>
        <dbReference type="PROSITE" id="PS01124"/>
    </source>
</evidence>
<feature type="region of interest" description="Disordered" evidence="5">
    <location>
        <begin position="258"/>
        <end position="279"/>
    </location>
</feature>
<accession>A0A543CUH6</accession>
<dbReference type="GO" id="GO:0043565">
    <property type="term" value="F:sequence-specific DNA binding"/>
    <property type="evidence" value="ECO:0007669"/>
    <property type="project" value="InterPro"/>
</dbReference>
<dbReference type="InterPro" id="IPR037923">
    <property type="entry name" value="HTH-like"/>
</dbReference>
<keyword evidence="4" id="KW-0804">Transcription</keyword>
<evidence type="ECO:0000256" key="1">
    <source>
        <dbReference type="ARBA" id="ARBA00023015"/>
    </source>
</evidence>
<keyword evidence="8" id="KW-1185">Reference proteome</keyword>
<dbReference type="InterPro" id="IPR050204">
    <property type="entry name" value="AraC_XylS_family_regulators"/>
</dbReference>
<evidence type="ECO:0000256" key="3">
    <source>
        <dbReference type="ARBA" id="ARBA00023159"/>
    </source>
</evidence>
<evidence type="ECO:0000256" key="5">
    <source>
        <dbReference type="SAM" id="MobiDB-lite"/>
    </source>
</evidence>
<proteinExistence type="predicted"/>
<name>A0A543CUH6_9ACTN</name>
<dbReference type="PANTHER" id="PTHR46796">
    <property type="entry name" value="HTH-TYPE TRANSCRIPTIONAL ACTIVATOR RHAS-RELATED"/>
    <property type="match status" value="1"/>
</dbReference>
<dbReference type="EMBL" id="VFOZ01000001">
    <property type="protein sequence ID" value="TQM00760.1"/>
    <property type="molecule type" value="Genomic_DNA"/>
</dbReference>
<dbReference type="InterPro" id="IPR018060">
    <property type="entry name" value="HTH_AraC"/>
</dbReference>
<dbReference type="Gene3D" id="1.10.10.60">
    <property type="entry name" value="Homeodomain-like"/>
    <property type="match status" value="2"/>
</dbReference>
<comment type="caution">
    <text evidence="7">The sequence shown here is derived from an EMBL/GenBank/DDBJ whole genome shotgun (WGS) entry which is preliminary data.</text>
</comment>
<keyword evidence="1" id="KW-0805">Transcription regulation</keyword>
<dbReference type="InterPro" id="IPR009057">
    <property type="entry name" value="Homeodomain-like_sf"/>
</dbReference>
<dbReference type="AlphaFoldDB" id="A0A543CUH6"/>
<dbReference type="Pfam" id="PF12833">
    <property type="entry name" value="HTH_18"/>
    <property type="match status" value="1"/>
</dbReference>
<dbReference type="PROSITE" id="PS01124">
    <property type="entry name" value="HTH_ARAC_FAMILY_2"/>
    <property type="match status" value="1"/>
</dbReference>
<gene>
    <name evidence="7" type="ORF">FB559_6481</name>
</gene>
<keyword evidence="2" id="KW-0238">DNA-binding</keyword>
<dbReference type="PANTHER" id="PTHR46796:SF7">
    <property type="entry name" value="ARAC FAMILY TRANSCRIPTIONAL REGULATOR"/>
    <property type="match status" value="1"/>
</dbReference>
<evidence type="ECO:0000313" key="8">
    <source>
        <dbReference type="Proteomes" id="UP000316096"/>
    </source>
</evidence>
<organism evidence="7 8">
    <name type="scientific">Actinoallomurus bryophytorum</name>
    <dbReference type="NCBI Taxonomy" id="1490222"/>
    <lineage>
        <taxon>Bacteria</taxon>
        <taxon>Bacillati</taxon>
        <taxon>Actinomycetota</taxon>
        <taxon>Actinomycetes</taxon>
        <taxon>Streptosporangiales</taxon>
        <taxon>Thermomonosporaceae</taxon>
        <taxon>Actinoallomurus</taxon>
    </lineage>
</organism>
<dbReference type="SMART" id="SM00342">
    <property type="entry name" value="HTH_ARAC"/>
    <property type="match status" value="1"/>
</dbReference>
<dbReference type="InterPro" id="IPR014710">
    <property type="entry name" value="RmlC-like_jellyroll"/>
</dbReference>
<dbReference type="InterPro" id="IPR018062">
    <property type="entry name" value="HTH_AraC-typ_CS"/>
</dbReference>
<keyword evidence="3" id="KW-0010">Activator</keyword>
<dbReference type="PROSITE" id="PS00041">
    <property type="entry name" value="HTH_ARAC_FAMILY_1"/>
    <property type="match status" value="1"/>
</dbReference>
<dbReference type="Proteomes" id="UP000316096">
    <property type="component" value="Unassembled WGS sequence"/>
</dbReference>